<dbReference type="EMBL" id="JACHON010000010">
    <property type="protein sequence ID" value="MBB6513318.1"/>
    <property type="molecule type" value="Genomic_DNA"/>
</dbReference>
<dbReference type="SUPFAM" id="SSF47413">
    <property type="entry name" value="lambda repressor-like DNA-binding domains"/>
    <property type="match status" value="1"/>
</dbReference>
<dbReference type="PANTHER" id="PTHR30146">
    <property type="entry name" value="LACI-RELATED TRANSCRIPTIONAL REPRESSOR"/>
    <property type="match status" value="1"/>
</dbReference>
<name>A0A841RRV7_9BACI</name>
<dbReference type="InterPro" id="IPR046335">
    <property type="entry name" value="LacI/GalR-like_sensor"/>
</dbReference>
<feature type="domain" description="HTH lacI-type" evidence="5">
    <location>
        <begin position="3"/>
        <end position="57"/>
    </location>
</feature>
<dbReference type="CDD" id="cd06267">
    <property type="entry name" value="PBP1_LacI_sugar_binding-like"/>
    <property type="match status" value="1"/>
</dbReference>
<dbReference type="Pfam" id="PF00356">
    <property type="entry name" value="LacI"/>
    <property type="match status" value="1"/>
</dbReference>
<comment type="caution">
    <text evidence="6">The sequence shown here is derived from an EMBL/GenBank/DDBJ whole genome shotgun (WGS) entry which is preliminary data.</text>
</comment>
<dbReference type="GO" id="GO:0000976">
    <property type="term" value="F:transcription cis-regulatory region binding"/>
    <property type="evidence" value="ECO:0007669"/>
    <property type="project" value="TreeGrafter"/>
</dbReference>
<evidence type="ECO:0000259" key="5">
    <source>
        <dbReference type="PROSITE" id="PS50932"/>
    </source>
</evidence>
<keyword evidence="7" id="KW-1185">Reference proteome</keyword>
<keyword evidence="3" id="KW-0238">DNA-binding</keyword>
<dbReference type="Gene3D" id="1.10.260.40">
    <property type="entry name" value="lambda repressor-like DNA-binding domains"/>
    <property type="match status" value="1"/>
</dbReference>
<dbReference type="AlphaFoldDB" id="A0A841RRV7"/>
<dbReference type="PANTHER" id="PTHR30146:SF148">
    <property type="entry name" value="HTH-TYPE TRANSCRIPTIONAL REPRESSOR PURR-RELATED"/>
    <property type="match status" value="1"/>
</dbReference>
<dbReference type="GO" id="GO:0003700">
    <property type="term" value="F:DNA-binding transcription factor activity"/>
    <property type="evidence" value="ECO:0007669"/>
    <property type="project" value="TreeGrafter"/>
</dbReference>
<dbReference type="CDD" id="cd01392">
    <property type="entry name" value="HTH_LacI"/>
    <property type="match status" value="1"/>
</dbReference>
<dbReference type="Gene3D" id="3.40.50.2300">
    <property type="match status" value="4"/>
</dbReference>
<dbReference type="InterPro" id="IPR010982">
    <property type="entry name" value="Lambda_DNA-bd_dom_sf"/>
</dbReference>
<evidence type="ECO:0000256" key="1">
    <source>
        <dbReference type="ARBA" id="ARBA00022491"/>
    </source>
</evidence>
<gene>
    <name evidence="6" type="ORF">GGQ92_002125</name>
</gene>
<dbReference type="SUPFAM" id="SSF53822">
    <property type="entry name" value="Periplasmic binding protein-like I"/>
    <property type="match status" value="2"/>
</dbReference>
<dbReference type="Pfam" id="PF13377">
    <property type="entry name" value="Peripla_BP_3"/>
    <property type="match status" value="1"/>
</dbReference>
<evidence type="ECO:0000256" key="2">
    <source>
        <dbReference type="ARBA" id="ARBA00023015"/>
    </source>
</evidence>
<evidence type="ECO:0000256" key="3">
    <source>
        <dbReference type="ARBA" id="ARBA00023125"/>
    </source>
</evidence>
<dbReference type="PROSITE" id="PS50932">
    <property type="entry name" value="HTH_LACI_2"/>
    <property type="match status" value="1"/>
</dbReference>
<proteinExistence type="predicted"/>
<dbReference type="InterPro" id="IPR025997">
    <property type="entry name" value="SBP_2_dom"/>
</dbReference>
<organism evidence="6 7">
    <name type="scientific">Gracilibacillus halotolerans</name>
    <dbReference type="NCBI Taxonomy" id="74386"/>
    <lineage>
        <taxon>Bacteria</taxon>
        <taxon>Bacillati</taxon>
        <taxon>Bacillota</taxon>
        <taxon>Bacilli</taxon>
        <taxon>Bacillales</taxon>
        <taxon>Bacillaceae</taxon>
        <taxon>Gracilibacillus</taxon>
    </lineage>
</organism>
<dbReference type="CDD" id="cd06316">
    <property type="entry name" value="PBP1_ABC_sugar_binding-like"/>
    <property type="match status" value="1"/>
</dbReference>
<evidence type="ECO:0000313" key="7">
    <source>
        <dbReference type="Proteomes" id="UP000572212"/>
    </source>
</evidence>
<dbReference type="RefSeq" id="WP_184248278.1">
    <property type="nucleotide sequence ID" value="NZ_BAAACU010000042.1"/>
</dbReference>
<keyword evidence="1" id="KW-0678">Repressor</keyword>
<sequence length="662" mass="75667">MSVTMKDVADIAGVSIATVSHVINKTRYVNPELVKKVEQAIWDSGYISKLNNKKLSQYKIGKASEIALVIPSTNNDFYCRLVMTISHLLNDEGYVLSTYLSDENYLKEKHILNELISNRRIAGTILVPTSNDFDDYEKLVKSRLPFIFLEKTFKNKEVSVVYSDNTDAIYRSTKHLIKSGHENIALLLEKRTENSYDEYITGYKKALEEYNIPFRNQYIIPINSKNLTYVDEIKSLLKSKISTAYITGCNNLTPKFLECVDELGIQYPNDISIIGFTDNEWCERISPPLTMLKHNTQELSEKATEMILKKIEHNSLNENESVCIPIDLTIRKSTQNIARGPFGEMTVNPEQNVLTEEEIEKLNNSNFKVAISFHYSGDKWTKLHEQAIKETMNRYGIHLLSITDAHFDPELQITQLESLIMQKPDAIIALPTDEVQTAQKFKEISKKTKLILLNNMPSSFEPNDYACWISVNERENGQNAAKILVDHFKHKKTAKIGMITHGTPFFATKQRDFFAEQTLKENENINIVARKDFLKIDNTYDVCKNMILENPDIEGIYITWERPALKAIKALEDMNREDIVVSTTDLDYDIASYLAKKKMVIGISSQRPFEQGTAVAIATAKALLGKNEYKSIGVPPYTVTQTNLPKAWRELIKTEFPDFKNN</sequence>
<dbReference type="Proteomes" id="UP000572212">
    <property type="component" value="Unassembled WGS sequence"/>
</dbReference>
<evidence type="ECO:0000313" key="6">
    <source>
        <dbReference type="EMBL" id="MBB6513318.1"/>
    </source>
</evidence>
<dbReference type="InterPro" id="IPR028082">
    <property type="entry name" value="Peripla_BP_I"/>
</dbReference>
<reference evidence="6 7" key="1">
    <citation type="submission" date="2020-08" db="EMBL/GenBank/DDBJ databases">
        <title>Genomic Encyclopedia of Type Strains, Phase IV (KMG-IV): sequencing the most valuable type-strain genomes for metagenomic binning, comparative biology and taxonomic classification.</title>
        <authorList>
            <person name="Goeker M."/>
        </authorList>
    </citation>
    <scope>NUCLEOTIDE SEQUENCE [LARGE SCALE GENOMIC DNA]</scope>
    <source>
        <strain evidence="6 7">DSM 11805</strain>
    </source>
</reference>
<accession>A0A841RRV7</accession>
<dbReference type="PROSITE" id="PS00356">
    <property type="entry name" value="HTH_LACI_1"/>
    <property type="match status" value="1"/>
</dbReference>
<dbReference type="Pfam" id="PF13407">
    <property type="entry name" value="Peripla_BP_4"/>
    <property type="match status" value="1"/>
</dbReference>
<dbReference type="SMART" id="SM00354">
    <property type="entry name" value="HTH_LACI"/>
    <property type="match status" value="1"/>
</dbReference>
<dbReference type="InterPro" id="IPR000843">
    <property type="entry name" value="HTH_LacI"/>
</dbReference>
<keyword evidence="4" id="KW-0804">Transcription</keyword>
<protein>
    <submittedName>
        <fullName evidence="6">Ribose transport system substrate-binding protein</fullName>
    </submittedName>
</protein>
<keyword evidence="2" id="KW-0805">Transcription regulation</keyword>
<evidence type="ECO:0000256" key="4">
    <source>
        <dbReference type="ARBA" id="ARBA00023163"/>
    </source>
</evidence>